<dbReference type="AlphaFoldDB" id="A0AA88DXW1"/>
<dbReference type="EMBL" id="BTGU01000153">
    <property type="protein sequence ID" value="GMN63583.1"/>
    <property type="molecule type" value="Genomic_DNA"/>
</dbReference>
<evidence type="ECO:0000313" key="2">
    <source>
        <dbReference type="EMBL" id="GMN63583.1"/>
    </source>
</evidence>
<dbReference type="EMBL" id="BTGU01000155">
    <property type="protein sequence ID" value="GMN63648.1"/>
    <property type="molecule type" value="Genomic_DNA"/>
</dbReference>
<protein>
    <submittedName>
        <fullName evidence="2">Uncharacterized protein</fullName>
    </submittedName>
</protein>
<feature type="compositionally biased region" description="Basic and acidic residues" evidence="1">
    <location>
        <begin position="34"/>
        <end position="63"/>
    </location>
</feature>
<comment type="caution">
    <text evidence="2">The sequence shown here is derived from an EMBL/GenBank/DDBJ whole genome shotgun (WGS) entry which is preliminary data.</text>
</comment>
<gene>
    <name evidence="2" type="ORF">TIFTF001_032660</name>
    <name evidence="3" type="ORF">TIFTF001_032743</name>
</gene>
<sequence>MSWRRRSQGEEIMPEREREREQSAGEAIPSNATSREERERGVREHGAERKREEREYGGRDLLARPHLCRSSWLGASDDVAGEEKGERESGNGK</sequence>
<keyword evidence="4" id="KW-1185">Reference proteome</keyword>
<proteinExistence type="predicted"/>
<feature type="region of interest" description="Disordered" evidence="1">
    <location>
        <begin position="1"/>
        <end position="93"/>
    </location>
</feature>
<evidence type="ECO:0000313" key="3">
    <source>
        <dbReference type="EMBL" id="GMN63648.1"/>
    </source>
</evidence>
<evidence type="ECO:0000313" key="4">
    <source>
        <dbReference type="Proteomes" id="UP001187192"/>
    </source>
</evidence>
<dbReference type="Proteomes" id="UP001187192">
    <property type="component" value="Unassembled WGS sequence"/>
</dbReference>
<evidence type="ECO:0000256" key="1">
    <source>
        <dbReference type="SAM" id="MobiDB-lite"/>
    </source>
</evidence>
<dbReference type="Gramene" id="FCD_00031788-RA">
    <property type="protein sequence ID" value="FCD_00031788-RA:cds"/>
    <property type="gene ID" value="FCD_00031788"/>
</dbReference>
<reference evidence="2" key="1">
    <citation type="submission" date="2023-07" db="EMBL/GenBank/DDBJ databases">
        <title>draft genome sequence of fig (Ficus carica).</title>
        <authorList>
            <person name="Takahashi T."/>
            <person name="Nishimura K."/>
        </authorList>
    </citation>
    <scope>NUCLEOTIDE SEQUENCE</scope>
</reference>
<accession>A0AA88DXW1</accession>
<feature type="compositionally biased region" description="Basic and acidic residues" evidence="1">
    <location>
        <begin position="7"/>
        <end position="23"/>
    </location>
</feature>
<feature type="compositionally biased region" description="Basic and acidic residues" evidence="1">
    <location>
        <begin position="81"/>
        <end position="93"/>
    </location>
</feature>
<organism evidence="2 4">
    <name type="scientific">Ficus carica</name>
    <name type="common">Common fig</name>
    <dbReference type="NCBI Taxonomy" id="3494"/>
    <lineage>
        <taxon>Eukaryota</taxon>
        <taxon>Viridiplantae</taxon>
        <taxon>Streptophyta</taxon>
        <taxon>Embryophyta</taxon>
        <taxon>Tracheophyta</taxon>
        <taxon>Spermatophyta</taxon>
        <taxon>Magnoliopsida</taxon>
        <taxon>eudicotyledons</taxon>
        <taxon>Gunneridae</taxon>
        <taxon>Pentapetalae</taxon>
        <taxon>rosids</taxon>
        <taxon>fabids</taxon>
        <taxon>Rosales</taxon>
        <taxon>Moraceae</taxon>
        <taxon>Ficeae</taxon>
        <taxon>Ficus</taxon>
    </lineage>
</organism>
<name>A0AA88DXW1_FICCA</name>